<accession>A7J6B1</accession>
<name>A7J6B1_PBCVF</name>
<dbReference type="Proteomes" id="UP000204095">
    <property type="component" value="Segment"/>
</dbReference>
<dbReference type="RefSeq" id="YP_001425689.1">
    <property type="nucleotide sequence ID" value="NC_008603.1"/>
</dbReference>
<proteinExistence type="predicted"/>
<dbReference type="GeneID" id="5469960"/>
<evidence type="ECO:0000313" key="1">
    <source>
        <dbReference type="EMBL" id="ABT15342.1"/>
    </source>
</evidence>
<organismHost>
    <name type="scientific">Paramecium bursaria</name>
    <dbReference type="NCBI Taxonomy" id="74790"/>
</organismHost>
<sequence>MLYVVMAMFVVWYCCNCIVQPAVFEYEMVFATSEVKPVVGGTNDGNGEPPAPNMIPCNNEPSPAKLPATTFPMTFA</sequence>
<dbReference type="EMBL" id="DQ890022">
    <property type="protein sequence ID" value="ABT15342.1"/>
    <property type="molecule type" value="Genomic_DNA"/>
</dbReference>
<gene>
    <name evidence="1" type="primary">n057L</name>
    <name evidence="1" type="ORF">FR483_n057L</name>
</gene>
<dbReference type="KEGG" id="vg:5469960"/>
<evidence type="ECO:0000313" key="2">
    <source>
        <dbReference type="Proteomes" id="UP000204095"/>
    </source>
</evidence>
<reference evidence="1 2" key="1">
    <citation type="journal article" date="2007" name="Virology">
        <title>Sequence and annotation of the 314-kb MT325 and the 321-kb FR483 viruses that infect Chlorella Pbi.</title>
        <authorList>
            <person name="Fitzgerald L.A."/>
            <person name="Graves M.V."/>
            <person name="Li X."/>
            <person name="Feldblyum T."/>
            <person name="Hartigan J."/>
            <person name="Van Etten J.L."/>
        </authorList>
    </citation>
    <scope>NUCLEOTIDE SEQUENCE [LARGE SCALE GENOMIC DNA]</scope>
    <source>
        <strain evidence="1 2">FR483</strain>
    </source>
</reference>
<organism evidence="1 2">
    <name type="scientific">Paramecium bursaria Chlorella virus FR483</name>
    <name type="common">PBCV-FR483</name>
    <dbReference type="NCBI Taxonomy" id="399781"/>
    <lineage>
        <taxon>Viruses</taxon>
        <taxon>Varidnaviria</taxon>
        <taxon>Bamfordvirae</taxon>
        <taxon>Nucleocytoviricota</taxon>
        <taxon>Megaviricetes</taxon>
        <taxon>Algavirales</taxon>
        <taxon>Phycodnaviridae</taxon>
        <taxon>Chlorovirus</taxon>
        <taxon>Chlorovirus conductrix</taxon>
        <taxon>Paramecium bursaria Chlorella virus A1</taxon>
    </lineage>
</organism>
<protein>
    <submittedName>
        <fullName evidence="1">Uncharacterized protein n057L</fullName>
    </submittedName>
</protein>